<dbReference type="Gene3D" id="1.20.1530.20">
    <property type="match status" value="1"/>
</dbReference>
<dbReference type="InterPro" id="IPR038770">
    <property type="entry name" value="Na+/solute_symporter_sf"/>
</dbReference>
<feature type="transmembrane region" description="Helical" evidence="8">
    <location>
        <begin position="258"/>
        <end position="278"/>
    </location>
</feature>
<keyword evidence="6 8" id="KW-1133">Transmembrane helix</keyword>
<evidence type="ECO:0000256" key="4">
    <source>
        <dbReference type="ARBA" id="ARBA00022475"/>
    </source>
</evidence>
<sequence length="313" mass="33721">MFGFFLVLPLVIIIITGNQLRARGFYSADDISALMKTLYWVILPPLLFRTTYIAGTEVLKQPNLLIASTLCYILTIIVAYIGSVWFAHRGNVKRVAVSVFSSFRSNNIYLGFPVIQMAMGEAGLHEASIYVAVTTVSFQLLSIAAGEAVLYGRPSVSGILNMLKKLALNPLIISCVLGVIAASFGFSIHFVFDEAMKLMSGAATAVALLALGGSLDLSRMGKIVKILSSTWFDTLIKLAVNPAIMCAVLFLLPISKELFQVTVMLSAMPNAVNCFILARGMGMDSEYAADLVAATTLLGIISIPAWAYILGMV</sequence>
<comment type="similarity">
    <text evidence="2">Belongs to the auxin efflux carrier (TC 2.A.69) family.</text>
</comment>
<dbReference type="InterPro" id="IPR004776">
    <property type="entry name" value="Mem_transp_PIN-like"/>
</dbReference>
<dbReference type="Proteomes" id="UP000093044">
    <property type="component" value="Chromosome"/>
</dbReference>
<feature type="transmembrane region" description="Helical" evidence="8">
    <location>
        <begin position="171"/>
        <end position="192"/>
    </location>
</feature>
<dbReference type="AlphaFoldDB" id="A0A1B2I281"/>
<feature type="transmembrane region" description="Helical" evidence="8">
    <location>
        <begin position="64"/>
        <end position="87"/>
    </location>
</feature>
<accession>A0A1B2I281</accession>
<dbReference type="GO" id="GO:0055085">
    <property type="term" value="P:transmembrane transport"/>
    <property type="evidence" value="ECO:0007669"/>
    <property type="project" value="InterPro"/>
</dbReference>
<evidence type="ECO:0000313" key="10">
    <source>
        <dbReference type="Proteomes" id="UP000093044"/>
    </source>
</evidence>
<keyword evidence="4" id="KW-1003">Cell membrane</keyword>
<proteinExistence type="inferred from homology"/>
<protein>
    <recommendedName>
        <fullName evidence="11">Transporter</fullName>
    </recommendedName>
</protein>
<evidence type="ECO:0000256" key="7">
    <source>
        <dbReference type="ARBA" id="ARBA00023136"/>
    </source>
</evidence>
<dbReference type="GO" id="GO:0005886">
    <property type="term" value="C:plasma membrane"/>
    <property type="evidence" value="ECO:0007669"/>
    <property type="project" value="UniProtKB-SubCell"/>
</dbReference>
<evidence type="ECO:0000313" key="9">
    <source>
        <dbReference type="EMBL" id="ANZ44066.1"/>
    </source>
</evidence>
<gene>
    <name evidence="9" type="ORF">BED41_02525</name>
</gene>
<keyword evidence="7 8" id="KW-0472">Membrane</keyword>
<name>A0A1B2I281_9BACT</name>
<reference evidence="9" key="1">
    <citation type="submission" date="2016-08" db="EMBL/GenBank/DDBJ databases">
        <title>Complete genome of Cloacibacillus porcorum.</title>
        <authorList>
            <person name="Looft T."/>
            <person name="Bayles D.O."/>
            <person name="Alt D.P."/>
        </authorList>
    </citation>
    <scope>NUCLEOTIDE SEQUENCE [LARGE SCALE GENOMIC DNA]</scope>
    <source>
        <strain evidence="9">CL-84</strain>
    </source>
</reference>
<feature type="transmembrane region" description="Helical" evidence="8">
    <location>
        <begin position="38"/>
        <end position="55"/>
    </location>
</feature>
<feature type="transmembrane region" description="Helical" evidence="8">
    <location>
        <begin position="287"/>
        <end position="309"/>
    </location>
</feature>
<dbReference type="GeneID" id="83056726"/>
<evidence type="ECO:0000256" key="5">
    <source>
        <dbReference type="ARBA" id="ARBA00022692"/>
    </source>
</evidence>
<feature type="transmembrane region" description="Helical" evidence="8">
    <location>
        <begin position="127"/>
        <end position="150"/>
    </location>
</feature>
<keyword evidence="10" id="KW-1185">Reference proteome</keyword>
<keyword evidence="3" id="KW-0813">Transport</keyword>
<dbReference type="PANTHER" id="PTHR36838">
    <property type="entry name" value="AUXIN EFFLUX CARRIER FAMILY PROTEIN"/>
    <property type="match status" value="1"/>
</dbReference>
<dbReference type="Pfam" id="PF03547">
    <property type="entry name" value="Mem_trans"/>
    <property type="match status" value="1"/>
</dbReference>
<evidence type="ECO:0000256" key="8">
    <source>
        <dbReference type="SAM" id="Phobius"/>
    </source>
</evidence>
<dbReference type="PANTHER" id="PTHR36838:SF3">
    <property type="entry name" value="TRANSPORTER AUXIN EFFLUX CARRIER EC FAMILY"/>
    <property type="match status" value="1"/>
</dbReference>
<evidence type="ECO:0000256" key="6">
    <source>
        <dbReference type="ARBA" id="ARBA00022989"/>
    </source>
</evidence>
<organism evidence="9 10">
    <name type="scientific">Cloacibacillus porcorum</name>
    <dbReference type="NCBI Taxonomy" id="1197717"/>
    <lineage>
        <taxon>Bacteria</taxon>
        <taxon>Thermotogati</taxon>
        <taxon>Synergistota</taxon>
        <taxon>Synergistia</taxon>
        <taxon>Synergistales</taxon>
        <taxon>Synergistaceae</taxon>
        <taxon>Cloacibacillus</taxon>
    </lineage>
</organism>
<dbReference type="STRING" id="1197717.BED41_02525"/>
<evidence type="ECO:0000256" key="2">
    <source>
        <dbReference type="ARBA" id="ARBA00010145"/>
    </source>
</evidence>
<comment type="subcellular location">
    <subcellularLocation>
        <location evidence="1">Cell membrane</location>
        <topology evidence="1">Multi-pass membrane protein</topology>
    </subcellularLocation>
</comment>
<dbReference type="KEGG" id="cpor:BED41_02525"/>
<feature type="transmembrane region" description="Helical" evidence="8">
    <location>
        <begin position="198"/>
        <end position="218"/>
    </location>
</feature>
<evidence type="ECO:0000256" key="1">
    <source>
        <dbReference type="ARBA" id="ARBA00004651"/>
    </source>
</evidence>
<dbReference type="EMBL" id="CP016757">
    <property type="protein sequence ID" value="ANZ44066.1"/>
    <property type="molecule type" value="Genomic_DNA"/>
</dbReference>
<keyword evidence="5 8" id="KW-0812">Transmembrane</keyword>
<evidence type="ECO:0008006" key="11">
    <source>
        <dbReference type="Google" id="ProtNLM"/>
    </source>
</evidence>
<feature type="transmembrane region" description="Helical" evidence="8">
    <location>
        <begin position="230"/>
        <end position="252"/>
    </location>
</feature>
<evidence type="ECO:0000256" key="3">
    <source>
        <dbReference type="ARBA" id="ARBA00022448"/>
    </source>
</evidence>
<dbReference type="RefSeq" id="WP_066742720.1">
    <property type="nucleotide sequence ID" value="NZ_CP016757.1"/>
</dbReference>